<evidence type="ECO:0000259" key="4">
    <source>
        <dbReference type="PROSITE" id="PS51722"/>
    </source>
</evidence>
<dbReference type="GO" id="GO:0019843">
    <property type="term" value="F:rRNA binding"/>
    <property type="evidence" value="ECO:0007669"/>
    <property type="project" value="UniProtKB-KW"/>
</dbReference>
<dbReference type="InterPro" id="IPR047041">
    <property type="entry name" value="BipA_GTP-bd_dom"/>
</dbReference>
<dbReference type="OrthoDB" id="9804431at2"/>
<dbReference type="Gene3D" id="2.40.50.250">
    <property type="entry name" value="bipa protein"/>
    <property type="match status" value="1"/>
</dbReference>
<comment type="subcellular location">
    <subcellularLocation>
        <location evidence="3">Cytoplasm</location>
    </subcellularLocation>
    <text evidence="3">Binds to ribosomes.</text>
</comment>
<dbReference type="GO" id="GO:0003924">
    <property type="term" value="F:GTPase activity"/>
    <property type="evidence" value="ECO:0007669"/>
    <property type="project" value="UniProtKB-UniRule"/>
</dbReference>
<evidence type="ECO:0000256" key="2">
    <source>
        <dbReference type="ARBA" id="ARBA00023134"/>
    </source>
</evidence>
<dbReference type="Pfam" id="PF03144">
    <property type="entry name" value="GTP_EFTU_D2"/>
    <property type="match status" value="1"/>
</dbReference>
<keyword evidence="3" id="KW-0820">tRNA-binding</keyword>
<dbReference type="GO" id="GO:0000027">
    <property type="term" value="P:ribosomal large subunit assembly"/>
    <property type="evidence" value="ECO:0007669"/>
    <property type="project" value="UniProtKB-UniRule"/>
</dbReference>
<organism evidence="5 6">
    <name type="scientific">Pelotomaculum propionicicum</name>
    <dbReference type="NCBI Taxonomy" id="258475"/>
    <lineage>
        <taxon>Bacteria</taxon>
        <taxon>Bacillati</taxon>
        <taxon>Bacillota</taxon>
        <taxon>Clostridia</taxon>
        <taxon>Eubacteriales</taxon>
        <taxon>Desulfotomaculaceae</taxon>
        <taxon>Pelotomaculum</taxon>
    </lineage>
</organism>
<keyword evidence="3" id="KW-0690">Ribosome biogenesis</keyword>
<comment type="similarity">
    <text evidence="3">Belongs to the TRAFAC class translation factor GTPase superfamily. Classic translation factor GTPase family. BipA subfamily.</text>
</comment>
<dbReference type="Pfam" id="PF00679">
    <property type="entry name" value="EFG_C"/>
    <property type="match status" value="1"/>
</dbReference>
<dbReference type="Pfam" id="PF21018">
    <property type="entry name" value="BipA_C"/>
    <property type="match status" value="1"/>
</dbReference>
<dbReference type="InterPro" id="IPR035647">
    <property type="entry name" value="EFG_III/V"/>
</dbReference>
<name>A0A4Y7RL34_9FIRM</name>
<dbReference type="GO" id="GO:0043022">
    <property type="term" value="F:ribosome binding"/>
    <property type="evidence" value="ECO:0007669"/>
    <property type="project" value="UniProtKB-UniRule"/>
</dbReference>
<keyword evidence="3" id="KW-0694">RNA-binding</keyword>
<dbReference type="PROSITE" id="PS00301">
    <property type="entry name" value="G_TR_1"/>
    <property type="match status" value="1"/>
</dbReference>
<evidence type="ECO:0000313" key="6">
    <source>
        <dbReference type="Proteomes" id="UP000297597"/>
    </source>
</evidence>
<dbReference type="EMBL" id="QFFZ01000044">
    <property type="protein sequence ID" value="TEB09563.1"/>
    <property type="molecule type" value="Genomic_DNA"/>
</dbReference>
<dbReference type="PANTHER" id="PTHR42908">
    <property type="entry name" value="TRANSLATION ELONGATION FACTOR-RELATED"/>
    <property type="match status" value="1"/>
</dbReference>
<sequence length="608" mass="68026">MVSENNFRNIAIIAHVDHGKTTLVDALLKQSGIFRENQQVAERILDSNDLERERGITILAKNTSVRYGDIKINIVDTPGHSDFGGEVERVLKMVDGVLLLVDAFESTMPQTRFVLRKAMQLNLKPIVVINKVDREGARVSEVVDEVLDLFIDLDAGDEELDFPIIYTSAKYGTATTDPGLPGQNMQPLFEAIIRHIPAPAGEPDEPLQLLVNNTEYDSFVGRMGLGCIKRGKISAGQQVAVIDHDGNLRQGRIVSLYIFEGLERTAVTEAACGEIVAFSGLEDIRIGETVACRVQPEQLEPITVDEPTLQMTFMVNDSPFAGQDGKYLTSRHLRARLFKEMEKNVSLRVAETDSPDAFQVCGRGELHLSILIETMRREGFEMQVSKPEVILRRDAGQLMEPMELLMVDIPEEKMGVVMEIIGARKGEMVNMGSLGPDQLRLEFKIPARGLIGLRSQLLSETRGHGVMSHLFLGYEPYKGEIRERYQGVLIAFESGEATLYGLHTVQDRGVLFITPGARVYEGMVVGEHTRDQDLEVNVCKKKHLTNMRSSTAEAALRLEEPRQFSLEEALEYIGVDELLEITPKNLRLRKRILSKHERNRSPKNSRPA</sequence>
<dbReference type="Gene3D" id="3.40.50.300">
    <property type="entry name" value="P-loop containing nucleotide triphosphate hydrolases"/>
    <property type="match status" value="1"/>
</dbReference>
<dbReference type="EC" id="3.6.5.-" evidence="3"/>
<dbReference type="HAMAP" id="MF_00849">
    <property type="entry name" value="BipA"/>
    <property type="match status" value="1"/>
</dbReference>
<dbReference type="Pfam" id="PF00009">
    <property type="entry name" value="GTP_EFTU"/>
    <property type="match status" value="1"/>
</dbReference>
<dbReference type="InterPro" id="IPR047043">
    <property type="entry name" value="BipA_III"/>
</dbReference>
<keyword evidence="3" id="KW-0699">rRNA-binding</keyword>
<dbReference type="AlphaFoldDB" id="A0A4Y7RL34"/>
<dbReference type="InterPro" id="IPR047042">
    <property type="entry name" value="BipA_II"/>
</dbReference>
<dbReference type="Gene3D" id="2.40.30.10">
    <property type="entry name" value="Translation factors"/>
    <property type="match status" value="1"/>
</dbReference>
<dbReference type="GO" id="GO:0000049">
    <property type="term" value="F:tRNA binding"/>
    <property type="evidence" value="ECO:0007669"/>
    <property type="project" value="UniProtKB-KW"/>
</dbReference>
<dbReference type="InterPro" id="IPR031157">
    <property type="entry name" value="G_TR_CS"/>
</dbReference>
<feature type="binding site" evidence="3">
    <location>
        <begin position="130"/>
        <end position="133"/>
    </location>
    <ligand>
        <name>GTP</name>
        <dbReference type="ChEBI" id="CHEBI:37565"/>
    </ligand>
</feature>
<feature type="binding site" evidence="3">
    <location>
        <begin position="17"/>
        <end position="22"/>
    </location>
    <ligand>
        <name>GTP</name>
        <dbReference type="ChEBI" id="CHEBI:37565"/>
    </ligand>
</feature>
<comment type="function">
    <text evidence="3">A 50S ribosomal subunit assembly protein with GTPase activity, required for 50S subunit assembly at low temperatures, may also play a role in translation. Binds GTP and analogs. Binds the 70S ribosome between the 30S and 50S subunits, in a similar position as ribosome-bound EF-G; it contacts a number of ribosomal proteins, both rRNAs and the A-site tRNA.</text>
</comment>
<dbReference type="PRINTS" id="PR00315">
    <property type="entry name" value="ELONGATNFCT"/>
</dbReference>
<dbReference type="SUPFAM" id="SSF54980">
    <property type="entry name" value="EF-G C-terminal domain-like"/>
    <property type="match status" value="2"/>
</dbReference>
<dbReference type="NCBIfam" id="TIGR01394">
    <property type="entry name" value="TypA_BipA"/>
    <property type="match status" value="1"/>
</dbReference>
<dbReference type="Gene3D" id="3.30.70.240">
    <property type="match status" value="1"/>
</dbReference>
<dbReference type="FunFam" id="3.30.70.870:FF:000003">
    <property type="entry name" value="GTP-binding protein TypA"/>
    <property type="match status" value="1"/>
</dbReference>
<protein>
    <recommendedName>
        <fullName evidence="3">Large ribosomal subunit assembly factor BipA</fullName>
        <ecNumber evidence="3">3.6.5.-</ecNumber>
    </recommendedName>
    <alternativeName>
        <fullName evidence="3">GTP-binding protein BipA</fullName>
    </alternativeName>
</protein>
<dbReference type="SUPFAM" id="SSF52540">
    <property type="entry name" value="P-loop containing nucleoside triphosphate hydrolases"/>
    <property type="match status" value="1"/>
</dbReference>
<dbReference type="PANTHER" id="PTHR42908:SF8">
    <property type="entry name" value="TR-TYPE G DOMAIN-CONTAINING PROTEIN"/>
    <property type="match status" value="1"/>
</dbReference>
<proteinExistence type="inferred from homology"/>
<dbReference type="InterPro" id="IPR005225">
    <property type="entry name" value="Small_GTP-bd"/>
</dbReference>
<evidence type="ECO:0000256" key="1">
    <source>
        <dbReference type="ARBA" id="ARBA00022741"/>
    </source>
</evidence>
<dbReference type="InterPro" id="IPR004161">
    <property type="entry name" value="EFTu-like_2"/>
</dbReference>
<dbReference type="CDD" id="cd01891">
    <property type="entry name" value="TypA_BipA"/>
    <property type="match status" value="1"/>
</dbReference>
<comment type="subunit">
    <text evidence="3">Monomer.</text>
</comment>
<comment type="caution">
    <text evidence="5">The sequence shown here is derived from an EMBL/GenBank/DDBJ whole genome shotgun (WGS) entry which is preliminary data.</text>
</comment>
<dbReference type="SUPFAM" id="SSF50447">
    <property type="entry name" value="Translation proteins"/>
    <property type="match status" value="1"/>
</dbReference>
<dbReference type="CDD" id="cd16263">
    <property type="entry name" value="BipA_III"/>
    <property type="match status" value="1"/>
</dbReference>
<dbReference type="InterPro" id="IPR035651">
    <property type="entry name" value="BipA_V"/>
</dbReference>
<dbReference type="PROSITE" id="PS51722">
    <property type="entry name" value="G_TR_2"/>
    <property type="match status" value="1"/>
</dbReference>
<dbReference type="NCBIfam" id="TIGR00231">
    <property type="entry name" value="small_GTP"/>
    <property type="match status" value="1"/>
</dbReference>
<evidence type="ECO:0000313" key="5">
    <source>
        <dbReference type="EMBL" id="TEB09563.1"/>
    </source>
</evidence>
<evidence type="ECO:0000256" key="3">
    <source>
        <dbReference type="HAMAP-Rule" id="MF_00849"/>
    </source>
</evidence>
<dbReference type="InterPro" id="IPR048876">
    <property type="entry name" value="BipA_C"/>
</dbReference>
<gene>
    <name evidence="5" type="primary">typA</name>
    <name evidence="3" type="synonym">bipA</name>
    <name evidence="5" type="ORF">Pmgp_03059</name>
</gene>
<feature type="domain" description="Tr-type G" evidence="4">
    <location>
        <begin position="5"/>
        <end position="200"/>
    </location>
</feature>
<dbReference type="SMART" id="SM00838">
    <property type="entry name" value="EFG_C"/>
    <property type="match status" value="1"/>
</dbReference>
<dbReference type="GO" id="GO:1990904">
    <property type="term" value="C:ribonucleoprotein complex"/>
    <property type="evidence" value="ECO:0007669"/>
    <property type="project" value="TreeGrafter"/>
</dbReference>
<dbReference type="InterPro" id="IPR027417">
    <property type="entry name" value="P-loop_NTPase"/>
</dbReference>
<dbReference type="FunFam" id="3.40.50.300:FF:000055">
    <property type="entry name" value="GTP-binding protein TypA"/>
    <property type="match status" value="1"/>
</dbReference>
<keyword evidence="3" id="KW-0963">Cytoplasm</keyword>
<keyword evidence="6" id="KW-1185">Reference proteome</keyword>
<dbReference type="GO" id="GO:0005829">
    <property type="term" value="C:cytosol"/>
    <property type="evidence" value="ECO:0007669"/>
    <property type="project" value="TreeGrafter"/>
</dbReference>
<reference evidence="5 6" key="1">
    <citation type="journal article" date="2018" name="Environ. Microbiol.">
        <title>Novel energy conservation strategies and behaviour of Pelotomaculum schinkii driving syntrophic propionate catabolism.</title>
        <authorList>
            <person name="Hidalgo-Ahumada C.A.P."/>
            <person name="Nobu M.K."/>
            <person name="Narihiro T."/>
            <person name="Tamaki H."/>
            <person name="Liu W.T."/>
            <person name="Kamagata Y."/>
            <person name="Stams A.J.M."/>
            <person name="Imachi H."/>
            <person name="Sousa D.Z."/>
        </authorList>
    </citation>
    <scope>NUCLEOTIDE SEQUENCE [LARGE SCALE GENOMIC DNA]</scope>
    <source>
        <strain evidence="5 6">MGP</strain>
    </source>
</reference>
<keyword evidence="2 3" id="KW-0342">GTP-binding</keyword>
<keyword evidence="3" id="KW-0378">Hydrolase</keyword>
<dbReference type="InterPro" id="IPR006298">
    <property type="entry name" value="BipA"/>
</dbReference>
<comment type="catalytic activity">
    <reaction evidence="3">
        <text>GTP + H2O = GDP + phosphate + H(+)</text>
        <dbReference type="Rhea" id="RHEA:19669"/>
        <dbReference type="ChEBI" id="CHEBI:15377"/>
        <dbReference type="ChEBI" id="CHEBI:15378"/>
        <dbReference type="ChEBI" id="CHEBI:37565"/>
        <dbReference type="ChEBI" id="CHEBI:43474"/>
        <dbReference type="ChEBI" id="CHEBI:58189"/>
    </reaction>
</comment>
<accession>A0A4Y7RL34</accession>
<dbReference type="InterPro" id="IPR042116">
    <property type="entry name" value="TypA/BipA_C"/>
</dbReference>
<dbReference type="FunFam" id="2.40.50.250:FF:000001">
    <property type="entry name" value="GTP-binding protein TypA"/>
    <property type="match status" value="1"/>
</dbReference>
<dbReference type="Gene3D" id="3.30.70.870">
    <property type="entry name" value="Elongation Factor G (Translational Gtpase), domain 3"/>
    <property type="match status" value="1"/>
</dbReference>
<dbReference type="CDD" id="cd03691">
    <property type="entry name" value="BipA_TypA_II"/>
    <property type="match status" value="1"/>
</dbReference>
<dbReference type="GO" id="GO:0005525">
    <property type="term" value="F:GTP binding"/>
    <property type="evidence" value="ECO:0007669"/>
    <property type="project" value="UniProtKB-UniRule"/>
</dbReference>
<dbReference type="InterPro" id="IPR000795">
    <property type="entry name" value="T_Tr_GTP-bd_dom"/>
</dbReference>
<dbReference type="CDD" id="cd03710">
    <property type="entry name" value="BipA_TypA_C"/>
    <property type="match status" value="1"/>
</dbReference>
<dbReference type="RefSeq" id="WP_134214875.1">
    <property type="nucleotide sequence ID" value="NZ_QFFZ01000044.1"/>
</dbReference>
<keyword evidence="1 3" id="KW-0547">Nucleotide-binding</keyword>
<dbReference type="InterPro" id="IPR009000">
    <property type="entry name" value="Transl_B-barrel_sf"/>
</dbReference>
<dbReference type="Proteomes" id="UP000297597">
    <property type="component" value="Unassembled WGS sequence"/>
</dbReference>
<dbReference type="FunFam" id="3.30.70.240:FF:000002">
    <property type="entry name" value="GTP-binding protein TypA"/>
    <property type="match status" value="1"/>
</dbReference>
<dbReference type="InterPro" id="IPR000640">
    <property type="entry name" value="EFG_V-like"/>
</dbReference>